<name>A0A7D5Q917_9EURY</name>
<keyword evidence="3" id="KW-1185">Reference proteome</keyword>
<dbReference type="KEGG" id="halu:HUG12_02535"/>
<proteinExistence type="predicted"/>
<gene>
    <name evidence="2" type="ORF">HUG12_02535</name>
</gene>
<sequence length="215" mass="23000">MTERQLEHDIRGRLSDAATVLLLSPSFTEGQGDLCADLLVPRESTGQNALWVSYTKSPDEQVRRFRSHSAGTPRDVGVISVDDAARSATAAAGNAVGAAGAGTAGGPGATTETVTSPGDLTGLGIRITEYLQRWRNADGRTVVCFDSLTAMLQYVDLETAYQFLHVLTGRFATVDAFAHFHMDPTAHDDQTVETIVSLFDAVVELDDDGATVRTR</sequence>
<evidence type="ECO:0008006" key="4">
    <source>
        <dbReference type="Google" id="ProtNLM"/>
    </source>
</evidence>
<evidence type="ECO:0000313" key="3">
    <source>
        <dbReference type="Proteomes" id="UP000509626"/>
    </source>
</evidence>
<feature type="compositionally biased region" description="Gly residues" evidence="1">
    <location>
        <begin position="99"/>
        <end position="108"/>
    </location>
</feature>
<accession>A0A7D5Q917</accession>
<feature type="region of interest" description="Disordered" evidence="1">
    <location>
        <begin position="96"/>
        <end position="117"/>
    </location>
</feature>
<dbReference type="Gene3D" id="3.40.50.300">
    <property type="entry name" value="P-loop containing nucleotide triphosphate hydrolases"/>
    <property type="match status" value="1"/>
</dbReference>
<organism evidence="2 3">
    <name type="scientific">Halorarum salinum</name>
    <dbReference type="NCBI Taxonomy" id="2743089"/>
    <lineage>
        <taxon>Archaea</taxon>
        <taxon>Methanobacteriati</taxon>
        <taxon>Methanobacteriota</taxon>
        <taxon>Stenosarchaea group</taxon>
        <taxon>Halobacteria</taxon>
        <taxon>Halobacteriales</taxon>
        <taxon>Haloferacaceae</taxon>
        <taxon>Halorarum</taxon>
    </lineage>
</organism>
<evidence type="ECO:0000256" key="1">
    <source>
        <dbReference type="SAM" id="MobiDB-lite"/>
    </source>
</evidence>
<evidence type="ECO:0000313" key="2">
    <source>
        <dbReference type="EMBL" id="QLG60678.1"/>
    </source>
</evidence>
<protein>
    <recommendedName>
        <fullName evidence="4">KaiC-like domain-containing protein</fullName>
    </recommendedName>
</protein>
<dbReference type="GeneID" id="56036300"/>
<dbReference type="EMBL" id="CP058579">
    <property type="protein sequence ID" value="QLG60678.1"/>
    <property type="molecule type" value="Genomic_DNA"/>
</dbReference>
<dbReference type="RefSeq" id="WP_179267264.1">
    <property type="nucleotide sequence ID" value="NZ_CP058579.1"/>
</dbReference>
<dbReference type="AlphaFoldDB" id="A0A7D5Q917"/>
<dbReference type="Proteomes" id="UP000509626">
    <property type="component" value="Chromosome"/>
</dbReference>
<dbReference type="OrthoDB" id="109251at2157"/>
<dbReference type="InterPro" id="IPR055927">
    <property type="entry name" value="DUF7504"/>
</dbReference>
<reference evidence="2 3" key="1">
    <citation type="submission" date="2020-06" db="EMBL/GenBank/DDBJ databases">
        <title>NJ-3-1, isolated from saline soil.</title>
        <authorList>
            <person name="Cui H.L."/>
            <person name="Shi X."/>
        </authorList>
    </citation>
    <scope>NUCLEOTIDE SEQUENCE [LARGE SCALE GENOMIC DNA]</scope>
    <source>
        <strain evidence="2 3">NJ-3-1</strain>
    </source>
</reference>
<dbReference type="InterPro" id="IPR027417">
    <property type="entry name" value="P-loop_NTPase"/>
</dbReference>
<dbReference type="Pfam" id="PF24336">
    <property type="entry name" value="DUF7504"/>
    <property type="match status" value="1"/>
</dbReference>